<gene>
    <name evidence="1" type="ORF">PoB_005429300</name>
</gene>
<comment type="caution">
    <text evidence="1">The sequence shown here is derived from an EMBL/GenBank/DDBJ whole genome shotgun (WGS) entry which is preliminary data.</text>
</comment>
<reference evidence="1 2" key="1">
    <citation type="journal article" date="2021" name="Elife">
        <title>Chloroplast acquisition without the gene transfer in kleptoplastic sea slugs, Plakobranchus ocellatus.</title>
        <authorList>
            <person name="Maeda T."/>
            <person name="Takahashi S."/>
            <person name="Yoshida T."/>
            <person name="Shimamura S."/>
            <person name="Takaki Y."/>
            <person name="Nagai Y."/>
            <person name="Toyoda A."/>
            <person name="Suzuki Y."/>
            <person name="Arimoto A."/>
            <person name="Ishii H."/>
            <person name="Satoh N."/>
            <person name="Nishiyama T."/>
            <person name="Hasebe M."/>
            <person name="Maruyama T."/>
            <person name="Minagawa J."/>
            <person name="Obokata J."/>
            <person name="Shigenobu S."/>
        </authorList>
    </citation>
    <scope>NUCLEOTIDE SEQUENCE [LARGE SCALE GENOMIC DNA]</scope>
</reference>
<dbReference type="Proteomes" id="UP000735302">
    <property type="component" value="Unassembled WGS sequence"/>
</dbReference>
<accession>A0AAV4C7E4</accession>
<evidence type="ECO:0000313" key="2">
    <source>
        <dbReference type="Proteomes" id="UP000735302"/>
    </source>
</evidence>
<keyword evidence="2" id="KW-1185">Reference proteome</keyword>
<name>A0AAV4C7E4_9GAST</name>
<feature type="non-terminal residue" evidence="1">
    <location>
        <position position="114"/>
    </location>
</feature>
<protein>
    <submittedName>
        <fullName evidence="1">Uncharacterized protein</fullName>
    </submittedName>
</protein>
<sequence>MRIRFVSFEVFRQRASRHLLHLKNVVLTRLTVRSAASIFWDDQQVIFLNKNAVKVQRSPAVVEMDISIPDTIAVVHCITLSRWISVFGCRQNSCPRNKNRETCQCRYIGILLDG</sequence>
<proteinExistence type="predicted"/>
<organism evidence="1 2">
    <name type="scientific">Plakobranchus ocellatus</name>
    <dbReference type="NCBI Taxonomy" id="259542"/>
    <lineage>
        <taxon>Eukaryota</taxon>
        <taxon>Metazoa</taxon>
        <taxon>Spiralia</taxon>
        <taxon>Lophotrochozoa</taxon>
        <taxon>Mollusca</taxon>
        <taxon>Gastropoda</taxon>
        <taxon>Heterobranchia</taxon>
        <taxon>Euthyneura</taxon>
        <taxon>Panpulmonata</taxon>
        <taxon>Sacoglossa</taxon>
        <taxon>Placobranchoidea</taxon>
        <taxon>Plakobranchidae</taxon>
        <taxon>Plakobranchus</taxon>
    </lineage>
</organism>
<dbReference type="EMBL" id="BLXT01005949">
    <property type="protein sequence ID" value="GFO27788.1"/>
    <property type="molecule type" value="Genomic_DNA"/>
</dbReference>
<evidence type="ECO:0000313" key="1">
    <source>
        <dbReference type="EMBL" id="GFO27788.1"/>
    </source>
</evidence>
<dbReference type="AlphaFoldDB" id="A0AAV4C7E4"/>